<evidence type="ECO:0000313" key="6">
    <source>
        <dbReference type="Proteomes" id="UP000799302"/>
    </source>
</evidence>
<dbReference type="SUPFAM" id="SSF54695">
    <property type="entry name" value="POZ domain"/>
    <property type="match status" value="1"/>
</dbReference>
<feature type="compositionally biased region" description="Basic and acidic residues" evidence="3">
    <location>
        <begin position="1530"/>
        <end position="1552"/>
    </location>
</feature>
<feature type="domain" description="BTB" evidence="4">
    <location>
        <begin position="887"/>
        <end position="957"/>
    </location>
</feature>
<dbReference type="SMART" id="SM00248">
    <property type="entry name" value="ANK"/>
    <property type="match status" value="2"/>
</dbReference>
<dbReference type="Gene3D" id="2.130.10.30">
    <property type="entry name" value="Regulator of chromosome condensation 1/beta-lactamase-inhibitor protein II"/>
    <property type="match status" value="1"/>
</dbReference>
<dbReference type="PANTHER" id="PTHR22872:SF2">
    <property type="entry name" value="INHIBITOR OF BRUTON TYROSINE KINASE"/>
    <property type="match status" value="1"/>
</dbReference>
<dbReference type="CDD" id="cd18186">
    <property type="entry name" value="BTB_POZ_ZBTB_KLHL-like"/>
    <property type="match status" value="1"/>
</dbReference>
<dbReference type="PANTHER" id="PTHR22872">
    <property type="entry name" value="BTK-BINDING PROTEIN-RELATED"/>
    <property type="match status" value="1"/>
</dbReference>
<sequence>MSGYLWKAYLQDDVATFRAVLDAATVAPRIRTSKGHDSGPAAHSPADGLDWGVASPPRVSARAGKLPAGITLSRADLNRRDSHGRTLLHLAASAREASAVEFAQALLDHPLTDIYAQDEESGWTALHRAFYQGNMTIAIAILTRDMHDAYQSANASLQHPGGLIKIKDHEGNGPFDVLEQTFSEPNNSTVGARLEDDTDSDEDSDDDASSSHNARLLTSTQNPLNRQINLKGQEVFTFGSNKNLSLGFGDEDDRQFPERIVLRRPESLVLQFFREYCSRQKYYAKDPGDKAIPFHIRQKALIVREVEMGKFSTAVLTDDPVSNVYICGHGSGGRLGLGDERTRFQFVCVQTGELKYRKTAAIALGYHHTLALTSRGEVFSWGSNQYGQLGYAMANSTKAEDAVQLLPRQIYGPLRKEIVVGIAASGIHSVIHTANELFTFGKNKGQLGIVDSDARSWDTISVPRKVGGNKFSSTIRSVAAIDNATICLLTCGDVWVYANYGYTKISFMSDFLPNHFTSQSSRNQTMARYDFHTSIVKIAASGDTIAALSDSGKIFTLTVSRPSLAPPGANSSTTNPAKIRGAVSIPVQVWANRKSRLAAKDVAVDQNGLVVLVTEAGSVWRRVKRAKIKERSYAGTAAYKPKDYKFSRISGLTSIGAIRASGAGAYAAVRQETPVSGMGLSYPGRSLDNELLKMSLFKDDIFPSAKEICAFAWFAPAPGLEKFDAMFKQLCNNFNTSSFLGPDVLLATSTSEIAVPVHSFMLGACSPILRKDLLAFQQSSTPQLYSIDYNGEKTKITFNDTSWYCLLNIAMHVSVGFTMYPLGAKDPGWYRPLRAELVKLATQLDAEWLEKYARNTDSNQHEHPGSYNTLTYFFKSNASDPIVLPGIDTIVQLEDGERKVHAALMCQRSPFFKALFEGRSGGKWIANRQNEDELVPVDMTHATTSAFDRVVKWAYTDMGEELFKDMAECDVDDFVDHVLEVMGLANELMIKPLAGICQTELGPHVSARNVCQILMSVAPCEVQNLKMVCLKYIFKNFEAVMRHGQLDELDEDILFELDETARKAHLEISTVSRSGILEDRLLSRNPGLEVRLKQERQAKIDSIVLFNKYTESIPKGGSSFVAGSFHETEMAGQAQASRSRRRSSHHGLQSPPSPTTRPVLRGKPSASDLIFDMDGDDHAGLEVPTPSRSNQQSSPYMGASAHWTTVASRSGQKNRQTPEADQLLNSVDSHIASTSPSIRTLTATPTKGDGSAWPSLSPLPTSKLNMRDILDQASVRQPSGLSLGLSETPTTDRKTSGGSLSIPKMSQKERKKLQHQAMQNVSSPIAGPSSSMAPSPWQAVPKPKSKITDAPSPITSAGPPTPHLTMRQTVANPSSKKSTPLASPPAQAPSPMSLPSTTLPRTTSAPPHQRPTPHQTTSSPAPAADSPIQPRSIRHTPMPVRPSITPGSVNLSDIQSQQVAEKLVLSGSYDKRSLSEIQAEQAFQEWWDKESARVQGEDVPGDSVAANTPTRSRGGRGGARGGRGGRKRGGKADADGGNREKHSRGKRAERAETGGNGEASRGKGTSRGRGSA</sequence>
<dbReference type="Pfam" id="PF00651">
    <property type="entry name" value="BTB"/>
    <property type="match status" value="1"/>
</dbReference>
<feature type="region of interest" description="Disordered" evidence="3">
    <location>
        <begin position="164"/>
        <end position="223"/>
    </location>
</feature>
<feature type="compositionally biased region" description="Polar residues" evidence="3">
    <location>
        <begin position="180"/>
        <end position="190"/>
    </location>
</feature>
<dbReference type="Gene3D" id="3.30.710.10">
    <property type="entry name" value="Potassium Channel Kv1.1, Chain A"/>
    <property type="match status" value="1"/>
</dbReference>
<reference evidence="5" key="1">
    <citation type="journal article" date="2020" name="Stud. Mycol.">
        <title>101 Dothideomycetes genomes: a test case for predicting lifestyles and emergence of pathogens.</title>
        <authorList>
            <person name="Haridas S."/>
            <person name="Albert R."/>
            <person name="Binder M."/>
            <person name="Bloem J."/>
            <person name="Labutti K."/>
            <person name="Salamov A."/>
            <person name="Andreopoulos B."/>
            <person name="Baker S."/>
            <person name="Barry K."/>
            <person name="Bills G."/>
            <person name="Bluhm B."/>
            <person name="Cannon C."/>
            <person name="Castanera R."/>
            <person name="Culley D."/>
            <person name="Daum C."/>
            <person name="Ezra D."/>
            <person name="Gonzalez J."/>
            <person name="Henrissat B."/>
            <person name="Kuo A."/>
            <person name="Liang C."/>
            <person name="Lipzen A."/>
            <person name="Lutzoni F."/>
            <person name="Magnuson J."/>
            <person name="Mondo S."/>
            <person name="Nolan M."/>
            <person name="Ohm R."/>
            <person name="Pangilinan J."/>
            <person name="Park H.-J."/>
            <person name="Ramirez L."/>
            <person name="Alfaro M."/>
            <person name="Sun H."/>
            <person name="Tritt A."/>
            <person name="Yoshinaga Y."/>
            <person name="Zwiers L.-H."/>
            <person name="Turgeon B."/>
            <person name="Goodwin S."/>
            <person name="Spatafora J."/>
            <person name="Crous P."/>
            <person name="Grigoriev I."/>
        </authorList>
    </citation>
    <scope>NUCLEOTIDE SEQUENCE</scope>
    <source>
        <strain evidence="5">CBS 115976</strain>
    </source>
</reference>
<dbReference type="SMART" id="SM00225">
    <property type="entry name" value="BTB"/>
    <property type="match status" value="1"/>
</dbReference>
<dbReference type="InterPro" id="IPR000210">
    <property type="entry name" value="BTB/POZ_dom"/>
</dbReference>
<dbReference type="InterPro" id="IPR002110">
    <property type="entry name" value="Ankyrin_rpt"/>
</dbReference>
<dbReference type="InterPro" id="IPR036770">
    <property type="entry name" value="Ankyrin_rpt-contain_sf"/>
</dbReference>
<evidence type="ECO:0000256" key="2">
    <source>
        <dbReference type="PROSITE-ProRule" id="PRU00235"/>
    </source>
</evidence>
<dbReference type="PROSITE" id="PS50097">
    <property type="entry name" value="BTB"/>
    <property type="match status" value="1"/>
</dbReference>
<dbReference type="Pfam" id="PF13540">
    <property type="entry name" value="RCC1_2"/>
    <property type="match status" value="1"/>
</dbReference>
<dbReference type="InterPro" id="IPR051625">
    <property type="entry name" value="Signaling_Regulatory_Domain"/>
</dbReference>
<feature type="repeat" description="RCC1" evidence="2">
    <location>
        <begin position="376"/>
        <end position="435"/>
    </location>
</feature>
<dbReference type="SUPFAM" id="SSF50985">
    <property type="entry name" value="RCC1/BLIP-II"/>
    <property type="match status" value="1"/>
</dbReference>
<keyword evidence="1" id="KW-0677">Repeat</keyword>
<dbReference type="InterPro" id="IPR011333">
    <property type="entry name" value="SKP1/BTB/POZ_sf"/>
</dbReference>
<dbReference type="InterPro" id="IPR009091">
    <property type="entry name" value="RCC1/BLIP-II"/>
</dbReference>
<feature type="repeat" description="RCC1" evidence="2">
    <location>
        <begin position="322"/>
        <end position="375"/>
    </location>
</feature>
<name>A0A6A6UFV8_9PEZI</name>
<dbReference type="SUPFAM" id="SSF48403">
    <property type="entry name" value="Ankyrin repeat"/>
    <property type="match status" value="1"/>
</dbReference>
<evidence type="ECO:0000259" key="4">
    <source>
        <dbReference type="PROSITE" id="PS50097"/>
    </source>
</evidence>
<evidence type="ECO:0000256" key="3">
    <source>
        <dbReference type="SAM" id="MobiDB-lite"/>
    </source>
</evidence>
<dbReference type="PROSITE" id="PS50012">
    <property type="entry name" value="RCC1_3"/>
    <property type="match status" value="2"/>
</dbReference>
<evidence type="ECO:0000256" key="1">
    <source>
        <dbReference type="ARBA" id="ARBA00022737"/>
    </source>
</evidence>
<feature type="region of interest" description="Disordered" evidence="3">
    <location>
        <begin position="1491"/>
        <end position="1572"/>
    </location>
</feature>
<dbReference type="Gene3D" id="1.25.40.20">
    <property type="entry name" value="Ankyrin repeat-containing domain"/>
    <property type="match status" value="1"/>
</dbReference>
<organism evidence="5 6">
    <name type="scientific">Microthyrium microscopicum</name>
    <dbReference type="NCBI Taxonomy" id="703497"/>
    <lineage>
        <taxon>Eukaryota</taxon>
        <taxon>Fungi</taxon>
        <taxon>Dikarya</taxon>
        <taxon>Ascomycota</taxon>
        <taxon>Pezizomycotina</taxon>
        <taxon>Dothideomycetes</taxon>
        <taxon>Dothideomycetes incertae sedis</taxon>
        <taxon>Microthyriales</taxon>
        <taxon>Microthyriaceae</taxon>
        <taxon>Microthyrium</taxon>
    </lineage>
</organism>
<dbReference type="Pfam" id="PF12796">
    <property type="entry name" value="Ank_2"/>
    <property type="match status" value="1"/>
</dbReference>
<dbReference type="Proteomes" id="UP000799302">
    <property type="component" value="Unassembled WGS sequence"/>
</dbReference>
<feature type="compositionally biased region" description="Polar residues" evidence="3">
    <location>
        <begin position="1275"/>
        <end position="1289"/>
    </location>
</feature>
<feature type="region of interest" description="Disordered" evidence="3">
    <location>
        <begin position="1275"/>
        <end position="1452"/>
    </location>
</feature>
<protein>
    <recommendedName>
        <fullName evidence="4">BTB domain-containing protein</fullName>
    </recommendedName>
</protein>
<feature type="compositionally biased region" description="Polar residues" evidence="3">
    <location>
        <begin position="1366"/>
        <end position="1377"/>
    </location>
</feature>
<feature type="compositionally biased region" description="Polar residues" evidence="3">
    <location>
        <begin position="212"/>
        <end position="223"/>
    </location>
</feature>
<keyword evidence="6" id="KW-1185">Reference proteome</keyword>
<accession>A0A6A6UFV8</accession>
<gene>
    <name evidence="5" type="ORF">BT63DRAFT_399932</name>
</gene>
<feature type="compositionally biased region" description="Polar residues" evidence="3">
    <location>
        <begin position="1202"/>
        <end position="1218"/>
    </location>
</feature>
<feature type="compositionally biased region" description="Low complexity" evidence="3">
    <location>
        <begin position="1389"/>
        <end position="1417"/>
    </location>
</feature>
<evidence type="ECO:0000313" key="5">
    <source>
        <dbReference type="EMBL" id="KAF2669774.1"/>
    </source>
</evidence>
<feature type="region of interest" description="Disordered" evidence="3">
    <location>
        <begin position="31"/>
        <end position="53"/>
    </location>
</feature>
<feature type="region of interest" description="Disordered" evidence="3">
    <location>
        <begin position="1129"/>
        <end position="1218"/>
    </location>
</feature>
<proteinExistence type="predicted"/>
<dbReference type="OrthoDB" id="1893551at2759"/>
<feature type="compositionally biased region" description="Acidic residues" evidence="3">
    <location>
        <begin position="196"/>
        <end position="208"/>
    </location>
</feature>
<dbReference type="InterPro" id="IPR000408">
    <property type="entry name" value="Reg_chr_condens"/>
</dbReference>
<dbReference type="PRINTS" id="PR00633">
    <property type="entry name" value="RCCNDNSATION"/>
</dbReference>
<feature type="compositionally biased region" description="Polar residues" evidence="3">
    <location>
        <begin position="1186"/>
        <end position="1195"/>
    </location>
</feature>
<dbReference type="EMBL" id="MU004234">
    <property type="protein sequence ID" value="KAF2669774.1"/>
    <property type="molecule type" value="Genomic_DNA"/>
</dbReference>
<feature type="compositionally biased region" description="Polar residues" evidence="3">
    <location>
        <begin position="1316"/>
        <end position="1333"/>
    </location>
</feature>